<sequence>MEDPRFAHIKNDPKFRRIPKKTQKVKIDKRFQSMFNDKKFKVKYTIDKRGRPVNHSSTEDLKRYYDLSSESEDDTSELENEDVEPGKYVKAHKQAESNDLQSTSKSDKVLPDRIKNKLRDLNVDYARGEGKLCSESSSDDDDESDEDVEEEEELDHRWGELDADAEQTDNATNRLAACNMDWDRIRAVDLMVLFNSFLPSGGVVKSVAIYPSEFGKARMAEEEVKGPVELVESKVEENEDENEEGSQFHMEKLRQYQLNRLKYYYAVITFDNADTANKIYTECDGMEYESSAIKLDLREINV</sequence>
<dbReference type="Pfam" id="PF25121">
    <property type="entry name" value="RRM_ESF1"/>
    <property type="match status" value="1"/>
</dbReference>
<dbReference type="InterPro" id="IPR056750">
    <property type="entry name" value="RRM_ESF1"/>
</dbReference>
<feature type="compositionally biased region" description="Basic and acidic residues" evidence="1">
    <location>
        <begin position="1"/>
        <end position="15"/>
    </location>
</feature>
<dbReference type="Gene3D" id="3.30.70.330">
    <property type="match status" value="1"/>
</dbReference>
<evidence type="ECO:0000313" key="3">
    <source>
        <dbReference type="EMBL" id="VEN63509.1"/>
    </source>
</evidence>
<dbReference type="InterPro" id="IPR012677">
    <property type="entry name" value="Nucleotide-bd_a/b_plait_sf"/>
</dbReference>
<reference evidence="3 4" key="1">
    <citation type="submission" date="2019-01" db="EMBL/GenBank/DDBJ databases">
        <authorList>
            <person name="Sayadi A."/>
        </authorList>
    </citation>
    <scope>NUCLEOTIDE SEQUENCE [LARGE SCALE GENOMIC DNA]</scope>
</reference>
<feature type="region of interest" description="Disordered" evidence="1">
    <location>
        <begin position="1"/>
        <end position="23"/>
    </location>
</feature>
<feature type="domain" description="ESF1 RRM" evidence="2">
    <location>
        <begin position="172"/>
        <end position="300"/>
    </location>
</feature>
<evidence type="ECO:0000259" key="2">
    <source>
        <dbReference type="Pfam" id="PF25121"/>
    </source>
</evidence>
<feature type="compositionally biased region" description="Acidic residues" evidence="1">
    <location>
        <begin position="69"/>
        <end position="83"/>
    </location>
</feature>
<dbReference type="InterPro" id="IPR039754">
    <property type="entry name" value="Esf1"/>
</dbReference>
<keyword evidence="4" id="KW-1185">Reference proteome</keyword>
<dbReference type="Proteomes" id="UP000410492">
    <property type="component" value="Unassembled WGS sequence"/>
</dbReference>
<accession>A0A653DTG1</accession>
<proteinExistence type="predicted"/>
<gene>
    <name evidence="3" type="ORF">CALMAC_LOCUS20317</name>
</gene>
<dbReference type="PANTHER" id="PTHR12202:SF0">
    <property type="entry name" value="ESF1 HOMOLOG"/>
    <property type="match status" value="1"/>
</dbReference>
<dbReference type="OrthoDB" id="431825at2759"/>
<feature type="region of interest" description="Disordered" evidence="1">
    <location>
        <begin position="48"/>
        <end position="111"/>
    </location>
</feature>
<feature type="region of interest" description="Disordered" evidence="1">
    <location>
        <begin position="129"/>
        <end position="170"/>
    </location>
</feature>
<feature type="compositionally biased region" description="Acidic residues" evidence="1">
    <location>
        <begin position="137"/>
        <end position="153"/>
    </location>
</feature>
<evidence type="ECO:0000313" key="4">
    <source>
        <dbReference type="Proteomes" id="UP000410492"/>
    </source>
</evidence>
<organism evidence="3 4">
    <name type="scientific">Callosobruchus maculatus</name>
    <name type="common">Southern cowpea weevil</name>
    <name type="synonym">Pulse bruchid</name>
    <dbReference type="NCBI Taxonomy" id="64391"/>
    <lineage>
        <taxon>Eukaryota</taxon>
        <taxon>Metazoa</taxon>
        <taxon>Ecdysozoa</taxon>
        <taxon>Arthropoda</taxon>
        <taxon>Hexapoda</taxon>
        <taxon>Insecta</taxon>
        <taxon>Pterygota</taxon>
        <taxon>Neoptera</taxon>
        <taxon>Endopterygota</taxon>
        <taxon>Coleoptera</taxon>
        <taxon>Polyphaga</taxon>
        <taxon>Cucujiformia</taxon>
        <taxon>Chrysomeloidea</taxon>
        <taxon>Chrysomelidae</taxon>
        <taxon>Bruchinae</taxon>
        <taxon>Bruchini</taxon>
        <taxon>Callosobruchus</taxon>
    </lineage>
</organism>
<dbReference type="AlphaFoldDB" id="A0A653DTG1"/>
<evidence type="ECO:0000256" key="1">
    <source>
        <dbReference type="SAM" id="MobiDB-lite"/>
    </source>
</evidence>
<dbReference type="GO" id="GO:0006364">
    <property type="term" value="P:rRNA processing"/>
    <property type="evidence" value="ECO:0007669"/>
    <property type="project" value="InterPro"/>
</dbReference>
<name>A0A653DTG1_CALMS</name>
<dbReference type="PANTHER" id="PTHR12202">
    <property type="entry name" value="ESF1 HOMOLOG"/>
    <property type="match status" value="1"/>
</dbReference>
<dbReference type="EMBL" id="CAACVG010014686">
    <property type="protein sequence ID" value="VEN63509.1"/>
    <property type="molecule type" value="Genomic_DNA"/>
</dbReference>
<protein>
    <recommendedName>
        <fullName evidence="2">ESF1 RRM domain-containing protein</fullName>
    </recommendedName>
</protein>
<dbReference type="GO" id="GO:0003723">
    <property type="term" value="F:RNA binding"/>
    <property type="evidence" value="ECO:0007669"/>
    <property type="project" value="TreeGrafter"/>
</dbReference>